<feature type="transmembrane region" description="Helical" evidence="1">
    <location>
        <begin position="200"/>
        <end position="220"/>
    </location>
</feature>
<accession>A0ABT9ZT39</accession>
<sequence length="262" mass="29967">MNIFQQFYKSLYSPETIAKFRFQKIGKTILYIFFFMLIATIPPSWLFGSSIQSFFTQTETHLQETFPDFSIENGVLLSDLEEPLILEENGEFIIFDSTGELTPSDVADYDPAFALLEREALIVADGVYQSFNYQDIALNITRDSAIDLVESVGGILPLLIGLLIVFMYLFATGMKFIGIFTLSFVALLMRRRRGVKVTYAQCWTLAAYTATLPTILLALFDTLALNVPYSFTIYWIIAFIMLYLVFNKIPQPKMREEQSEDK</sequence>
<keyword evidence="1" id="KW-0472">Membrane</keyword>
<feature type="transmembrane region" description="Helical" evidence="1">
    <location>
        <begin position="29"/>
        <end position="47"/>
    </location>
</feature>
<proteinExistence type="predicted"/>
<comment type="caution">
    <text evidence="2">The sequence shown here is derived from an EMBL/GenBank/DDBJ whole genome shotgun (WGS) entry which is preliminary data.</text>
</comment>
<keyword evidence="1" id="KW-1133">Transmembrane helix</keyword>
<evidence type="ECO:0000256" key="1">
    <source>
        <dbReference type="SAM" id="Phobius"/>
    </source>
</evidence>
<name>A0ABT9ZT39_9BACI</name>
<feature type="transmembrane region" description="Helical" evidence="1">
    <location>
        <begin position="226"/>
        <end position="246"/>
    </location>
</feature>
<dbReference type="Pfam" id="PF06691">
    <property type="entry name" value="DUF1189"/>
    <property type="match status" value="1"/>
</dbReference>
<gene>
    <name evidence="2" type="ORF">J2S74_001774</name>
</gene>
<organism evidence="2 3">
    <name type="scientific">Evansella vedderi</name>
    <dbReference type="NCBI Taxonomy" id="38282"/>
    <lineage>
        <taxon>Bacteria</taxon>
        <taxon>Bacillati</taxon>
        <taxon>Bacillota</taxon>
        <taxon>Bacilli</taxon>
        <taxon>Bacillales</taxon>
        <taxon>Bacillaceae</taxon>
        <taxon>Evansella</taxon>
    </lineage>
</organism>
<evidence type="ECO:0000313" key="2">
    <source>
        <dbReference type="EMBL" id="MDQ0254399.1"/>
    </source>
</evidence>
<keyword evidence="1" id="KW-0812">Transmembrane</keyword>
<dbReference type="Proteomes" id="UP001230005">
    <property type="component" value="Unassembled WGS sequence"/>
</dbReference>
<keyword evidence="3" id="KW-1185">Reference proteome</keyword>
<evidence type="ECO:0008006" key="4">
    <source>
        <dbReference type="Google" id="ProtNLM"/>
    </source>
</evidence>
<feature type="transmembrane region" description="Helical" evidence="1">
    <location>
        <begin position="155"/>
        <end position="188"/>
    </location>
</feature>
<reference evidence="2 3" key="1">
    <citation type="submission" date="2023-07" db="EMBL/GenBank/DDBJ databases">
        <title>Genomic Encyclopedia of Type Strains, Phase IV (KMG-IV): sequencing the most valuable type-strain genomes for metagenomic binning, comparative biology and taxonomic classification.</title>
        <authorList>
            <person name="Goeker M."/>
        </authorList>
    </citation>
    <scope>NUCLEOTIDE SEQUENCE [LARGE SCALE GENOMIC DNA]</scope>
    <source>
        <strain evidence="2 3">DSM 9768</strain>
    </source>
</reference>
<dbReference type="EMBL" id="JAUSUG010000005">
    <property type="protein sequence ID" value="MDQ0254399.1"/>
    <property type="molecule type" value="Genomic_DNA"/>
</dbReference>
<evidence type="ECO:0000313" key="3">
    <source>
        <dbReference type="Proteomes" id="UP001230005"/>
    </source>
</evidence>
<protein>
    <recommendedName>
        <fullName evidence="4">DUF1189 domain-containing protein</fullName>
    </recommendedName>
</protein>
<dbReference type="InterPro" id="IPR009574">
    <property type="entry name" value="DUF1189"/>
</dbReference>
<dbReference type="RefSeq" id="WP_307324296.1">
    <property type="nucleotide sequence ID" value="NZ_JAUSUG010000005.1"/>
</dbReference>